<dbReference type="SMART" id="SM00382">
    <property type="entry name" value="AAA"/>
    <property type="match status" value="1"/>
</dbReference>
<protein>
    <recommendedName>
        <fullName evidence="5">DNA primase/polymerase bifunctional N-terminal domain-containing protein</fullName>
    </recommendedName>
</protein>
<reference evidence="3 4" key="1">
    <citation type="journal article" date="2009" name="Int. J. Syst. Evol. Microbiol.">
        <title>Nocardioides caeni sp. nov., isolated from wastewater.</title>
        <authorList>
            <person name="Yoon J.H."/>
            <person name="Kang S.J."/>
            <person name="Park S."/>
            <person name="Kim W."/>
            <person name="Oh T.K."/>
        </authorList>
    </citation>
    <scope>NUCLEOTIDE SEQUENCE [LARGE SCALE GENOMIC DNA]</scope>
    <source>
        <strain evidence="3 4">DSM 23134</strain>
    </source>
</reference>
<evidence type="ECO:0000259" key="2">
    <source>
        <dbReference type="SMART" id="SM00943"/>
    </source>
</evidence>
<organism evidence="3 4">
    <name type="scientific">Nocardioides caeni</name>
    <dbReference type="NCBI Taxonomy" id="574700"/>
    <lineage>
        <taxon>Bacteria</taxon>
        <taxon>Bacillati</taxon>
        <taxon>Actinomycetota</taxon>
        <taxon>Actinomycetes</taxon>
        <taxon>Propionibacteriales</taxon>
        <taxon>Nocardioidaceae</taxon>
        <taxon>Nocardioides</taxon>
    </lineage>
</organism>
<sequence length="688" mass="73810">MTTAEDRPTMYKLDPTEHPDPLLTAASVAGNGWPVLAIRPGTKAPLHHGAGENHRSAWLTTAAEVVASAEDYAGSCWECSCPSYAALTGQTGRGLADGLALVCLDLDGEPGDLAELLAEAGPEAENWAAETLRVQRCDERAHLWGIAPAADVPPTGRLTEGLEWRGTGGYVLLPGSLHPSGMRYAITAGRLEFTEGHAPAGAIYRGVTDPDDDGSACVAWAYPLPVPESLLAAVVRRLDRPDERPVLRLLTGGAGDLAPGAARMRLAGVLSWLGSAEVGERNDRLNKAAGLAAGLLARVPERERVGDLAPEVWRQAVADAGVMLGLDRREAERTTASGWDWGTDHPTEDRETEPPAVVVLDDAATVRERFPVLDLAALVDPDRPVRRWVWADVVPEGDHVSIVAPAGAGKSLLVLALAVAAVRGAETFAGRALSLTGRVFYVDMENSADDWSERLTDLGVTPENVGELSRLLVFHLPRLRGLDTEAGARDLLALLDSYDARAGDVLVLDSTQRVTEGDENSNDTLRRLYVHTSAEVKRRGLTVIRTDNTGWDRTRERGASNKRDDVGYSWLLTPDEREPGVFTLTEGKRRGRPGAVGGPLTIRRHMVGGVLRFDPARSTYGETLAHARALLAELGVPESAGMNKAWTSVREAKAEHGDGPRFAGMTRAVVERAQSERGRSVEVVADDC</sequence>
<dbReference type="OrthoDB" id="3218228at2"/>
<keyword evidence="4" id="KW-1185">Reference proteome</keyword>
<dbReference type="InterPro" id="IPR003593">
    <property type="entry name" value="AAA+_ATPase"/>
</dbReference>
<dbReference type="Pfam" id="PF09250">
    <property type="entry name" value="Prim-Pol"/>
    <property type="match status" value="1"/>
</dbReference>
<name>A0A4S8N373_9ACTN</name>
<evidence type="ECO:0000313" key="3">
    <source>
        <dbReference type="EMBL" id="THV10467.1"/>
    </source>
</evidence>
<comment type="caution">
    <text evidence="3">The sequence shown here is derived from an EMBL/GenBank/DDBJ whole genome shotgun (WGS) entry which is preliminary data.</text>
</comment>
<dbReference type="SMART" id="SM00943">
    <property type="entry name" value="Prim-Pol"/>
    <property type="match status" value="1"/>
</dbReference>
<proteinExistence type="predicted"/>
<dbReference type="InterPro" id="IPR027417">
    <property type="entry name" value="P-loop_NTPase"/>
</dbReference>
<dbReference type="SUPFAM" id="SSF56747">
    <property type="entry name" value="Prim-pol domain"/>
    <property type="match status" value="1"/>
</dbReference>
<evidence type="ECO:0000259" key="1">
    <source>
        <dbReference type="SMART" id="SM00382"/>
    </source>
</evidence>
<feature type="domain" description="AAA+ ATPase" evidence="1">
    <location>
        <begin position="396"/>
        <end position="617"/>
    </location>
</feature>
<accession>A0A4S8N373</accession>
<dbReference type="RefSeq" id="WP_136563545.1">
    <property type="nucleotide sequence ID" value="NZ_BAABLS010000006.1"/>
</dbReference>
<dbReference type="Gene3D" id="3.40.50.300">
    <property type="entry name" value="P-loop containing nucleotide triphosphate hydrolases"/>
    <property type="match status" value="1"/>
</dbReference>
<feature type="domain" description="DNA primase/polymerase bifunctional N-terminal" evidence="2">
    <location>
        <begin position="25"/>
        <end position="194"/>
    </location>
</feature>
<dbReference type="Proteomes" id="UP000307087">
    <property type="component" value="Unassembled WGS sequence"/>
</dbReference>
<evidence type="ECO:0008006" key="5">
    <source>
        <dbReference type="Google" id="ProtNLM"/>
    </source>
</evidence>
<gene>
    <name evidence="3" type="ORF">E9934_14145</name>
</gene>
<dbReference type="SUPFAM" id="SSF52540">
    <property type="entry name" value="P-loop containing nucleoside triphosphate hydrolases"/>
    <property type="match status" value="1"/>
</dbReference>
<dbReference type="Pfam" id="PF13481">
    <property type="entry name" value="AAA_25"/>
    <property type="match status" value="1"/>
</dbReference>
<dbReference type="AlphaFoldDB" id="A0A4S8N373"/>
<dbReference type="InterPro" id="IPR015330">
    <property type="entry name" value="DNA_primase/pol_bifunc_N"/>
</dbReference>
<dbReference type="EMBL" id="STGW01000010">
    <property type="protein sequence ID" value="THV10467.1"/>
    <property type="molecule type" value="Genomic_DNA"/>
</dbReference>
<evidence type="ECO:0000313" key="4">
    <source>
        <dbReference type="Proteomes" id="UP000307087"/>
    </source>
</evidence>